<dbReference type="Proteomes" id="UP001302222">
    <property type="component" value="Unassembled WGS sequence"/>
</dbReference>
<evidence type="ECO:0000313" key="3">
    <source>
        <dbReference type="Proteomes" id="UP001302222"/>
    </source>
</evidence>
<sequence length="87" mass="10066">MEKKKSIFDKLRPLLLSLIVGILSVFFFAEIILIAFLIYVWYSAPANTSANYLEEGIIITIILTILTYFMKMKFDKLVSSEKKKNLL</sequence>
<reference evidence="2 3" key="1">
    <citation type="submission" date="2023-12" db="EMBL/GenBank/DDBJ databases">
        <title>Novel species of the genus Arcicella isolated from rivers.</title>
        <authorList>
            <person name="Lu H."/>
        </authorList>
    </citation>
    <scope>NUCLEOTIDE SEQUENCE [LARGE SCALE GENOMIC DNA]</scope>
    <source>
        <strain evidence="2 3">DC25W</strain>
    </source>
</reference>
<feature type="transmembrane region" description="Helical" evidence="1">
    <location>
        <begin position="52"/>
        <end position="70"/>
    </location>
</feature>
<organism evidence="2 3">
    <name type="scientific">Arcicella lustrica</name>
    <dbReference type="NCBI Taxonomy" id="2984196"/>
    <lineage>
        <taxon>Bacteria</taxon>
        <taxon>Pseudomonadati</taxon>
        <taxon>Bacteroidota</taxon>
        <taxon>Cytophagia</taxon>
        <taxon>Cytophagales</taxon>
        <taxon>Flectobacillaceae</taxon>
        <taxon>Arcicella</taxon>
    </lineage>
</organism>
<gene>
    <name evidence="2" type="ORF">VB798_17145</name>
</gene>
<keyword evidence="1" id="KW-0472">Membrane</keyword>
<keyword evidence="1" id="KW-0812">Transmembrane</keyword>
<proteinExistence type="predicted"/>
<dbReference type="EMBL" id="JAYGIM010000013">
    <property type="protein sequence ID" value="MEA5428322.1"/>
    <property type="molecule type" value="Genomic_DNA"/>
</dbReference>
<accession>A0ABU5SM28</accession>
<name>A0ABU5SM28_9BACT</name>
<keyword evidence="1" id="KW-1133">Transmembrane helix</keyword>
<protein>
    <submittedName>
        <fullName evidence="2">Uncharacterized protein</fullName>
    </submittedName>
</protein>
<feature type="transmembrane region" description="Helical" evidence="1">
    <location>
        <begin position="14"/>
        <end position="40"/>
    </location>
</feature>
<keyword evidence="3" id="KW-1185">Reference proteome</keyword>
<dbReference type="RefSeq" id="WP_323260544.1">
    <property type="nucleotide sequence ID" value="NZ_JAYGIM010000013.1"/>
</dbReference>
<evidence type="ECO:0000256" key="1">
    <source>
        <dbReference type="SAM" id="Phobius"/>
    </source>
</evidence>
<comment type="caution">
    <text evidence="2">The sequence shown here is derived from an EMBL/GenBank/DDBJ whole genome shotgun (WGS) entry which is preliminary data.</text>
</comment>
<evidence type="ECO:0000313" key="2">
    <source>
        <dbReference type="EMBL" id="MEA5428322.1"/>
    </source>
</evidence>